<evidence type="ECO:0000313" key="1">
    <source>
        <dbReference type="EMBL" id="QJE95559.1"/>
    </source>
</evidence>
<dbReference type="Proteomes" id="UP000501812">
    <property type="component" value="Chromosome"/>
</dbReference>
<evidence type="ECO:0000313" key="2">
    <source>
        <dbReference type="Proteomes" id="UP000501812"/>
    </source>
</evidence>
<protein>
    <submittedName>
        <fullName evidence="1">Uncharacterized protein</fullName>
    </submittedName>
</protein>
<reference evidence="1 2" key="1">
    <citation type="submission" date="2020-04" db="EMBL/GenBank/DDBJ databases">
        <title>Luteolibacter sp. G-1-1-1 isolated from soil.</title>
        <authorList>
            <person name="Dahal R.H."/>
        </authorList>
    </citation>
    <scope>NUCLEOTIDE SEQUENCE [LARGE SCALE GENOMIC DNA]</scope>
    <source>
        <strain evidence="1 2">G-1-1-1</strain>
    </source>
</reference>
<name>A0A858RGK4_9BACT</name>
<dbReference type="AlphaFoldDB" id="A0A858RGK4"/>
<proteinExistence type="predicted"/>
<dbReference type="RefSeq" id="WP_169453873.1">
    <property type="nucleotide sequence ID" value="NZ_CP051774.1"/>
</dbReference>
<dbReference type="KEGG" id="luo:HHL09_07090"/>
<organism evidence="1 2">
    <name type="scientific">Luteolibacter luteus</name>
    <dbReference type="NCBI Taxonomy" id="2728835"/>
    <lineage>
        <taxon>Bacteria</taxon>
        <taxon>Pseudomonadati</taxon>
        <taxon>Verrucomicrobiota</taxon>
        <taxon>Verrucomicrobiia</taxon>
        <taxon>Verrucomicrobiales</taxon>
        <taxon>Verrucomicrobiaceae</taxon>
        <taxon>Luteolibacter</taxon>
    </lineage>
</organism>
<gene>
    <name evidence="1" type="ORF">HHL09_07090</name>
</gene>
<sequence length="191" mass="20943">MSSPTQAMHEQPGRKHGDIGELLRICLDQTIQAIQATGIASDTEIARTRVNFERAVAKDEPMDVLEILARVQGSEEEHIGSDVARISHAVSSVIHPSPPLIPFAGKLIAPSAFYESFDHLHKVARALLAPVIYAEDTDAVGTGALNPVAARIMADEILSTVDRRFGIKPFVTSVRMDYESWSFLTRKHFGL</sequence>
<dbReference type="EMBL" id="CP051774">
    <property type="protein sequence ID" value="QJE95559.1"/>
    <property type="molecule type" value="Genomic_DNA"/>
</dbReference>
<keyword evidence="2" id="KW-1185">Reference proteome</keyword>
<accession>A0A858RGK4</accession>